<protein>
    <submittedName>
        <fullName evidence="2">Uncharacterized protein</fullName>
    </submittedName>
</protein>
<gene>
    <name evidence="2" type="ORF">Anapl_14622</name>
</gene>
<organism evidence="2 3">
    <name type="scientific">Anas platyrhynchos</name>
    <name type="common">Mallard</name>
    <name type="synonym">Anas boschas</name>
    <dbReference type="NCBI Taxonomy" id="8839"/>
    <lineage>
        <taxon>Eukaryota</taxon>
        <taxon>Metazoa</taxon>
        <taxon>Chordata</taxon>
        <taxon>Craniata</taxon>
        <taxon>Vertebrata</taxon>
        <taxon>Euteleostomi</taxon>
        <taxon>Archelosauria</taxon>
        <taxon>Archosauria</taxon>
        <taxon>Dinosauria</taxon>
        <taxon>Saurischia</taxon>
        <taxon>Theropoda</taxon>
        <taxon>Coelurosauria</taxon>
        <taxon>Aves</taxon>
        <taxon>Neognathae</taxon>
        <taxon>Galloanserae</taxon>
        <taxon>Anseriformes</taxon>
        <taxon>Anatidae</taxon>
        <taxon>Anatinae</taxon>
        <taxon>Anas</taxon>
    </lineage>
</organism>
<dbReference type="AlphaFoldDB" id="R0JIA0"/>
<proteinExistence type="predicted"/>
<feature type="compositionally biased region" description="Basic residues" evidence="1">
    <location>
        <begin position="170"/>
        <end position="179"/>
    </location>
</feature>
<name>R0JIA0_ANAPL</name>
<keyword evidence="3" id="KW-1185">Reference proteome</keyword>
<accession>R0JIA0</accession>
<evidence type="ECO:0000313" key="2">
    <source>
        <dbReference type="EMBL" id="EOA96970.1"/>
    </source>
</evidence>
<evidence type="ECO:0000313" key="3">
    <source>
        <dbReference type="Proteomes" id="UP000296049"/>
    </source>
</evidence>
<evidence type="ECO:0000256" key="1">
    <source>
        <dbReference type="SAM" id="MobiDB-lite"/>
    </source>
</evidence>
<feature type="compositionally biased region" description="Polar residues" evidence="1">
    <location>
        <begin position="157"/>
        <end position="169"/>
    </location>
</feature>
<dbReference type="EMBL" id="KB743821">
    <property type="protein sequence ID" value="EOA96970.1"/>
    <property type="molecule type" value="Genomic_DNA"/>
</dbReference>
<reference evidence="3" key="1">
    <citation type="journal article" date="2013" name="Nat. Genet.">
        <title>The duck genome and transcriptome provide insight into an avian influenza virus reservoir species.</title>
        <authorList>
            <person name="Huang Y."/>
            <person name="Li Y."/>
            <person name="Burt D.W."/>
            <person name="Chen H."/>
            <person name="Zhang Y."/>
            <person name="Qian W."/>
            <person name="Kim H."/>
            <person name="Gan S."/>
            <person name="Zhao Y."/>
            <person name="Li J."/>
            <person name="Yi K."/>
            <person name="Feng H."/>
            <person name="Zhu P."/>
            <person name="Li B."/>
            <person name="Liu Q."/>
            <person name="Fairley S."/>
            <person name="Magor K.E."/>
            <person name="Du Z."/>
            <person name="Hu X."/>
            <person name="Goodman L."/>
            <person name="Tafer H."/>
            <person name="Vignal A."/>
            <person name="Lee T."/>
            <person name="Kim K.W."/>
            <person name="Sheng Z."/>
            <person name="An Y."/>
            <person name="Searle S."/>
            <person name="Herrero J."/>
            <person name="Groenen M.A."/>
            <person name="Crooijmans R.P."/>
            <person name="Faraut T."/>
            <person name="Cai Q."/>
            <person name="Webster R.G."/>
            <person name="Aldridge J.R."/>
            <person name="Warren W.C."/>
            <person name="Bartschat S."/>
            <person name="Kehr S."/>
            <person name="Marz M."/>
            <person name="Stadler P.F."/>
            <person name="Smith J."/>
            <person name="Kraus R.H."/>
            <person name="Zhao Y."/>
            <person name="Ren L."/>
            <person name="Fei J."/>
            <person name="Morisson M."/>
            <person name="Kaiser P."/>
            <person name="Griffin D.K."/>
            <person name="Rao M."/>
            <person name="Pitel F."/>
            <person name="Wang J."/>
            <person name="Li N."/>
        </authorList>
    </citation>
    <scope>NUCLEOTIDE SEQUENCE [LARGE SCALE GENOMIC DNA]</scope>
</reference>
<feature type="region of interest" description="Disordered" evidence="1">
    <location>
        <begin position="122"/>
        <end position="179"/>
    </location>
</feature>
<sequence>MFTNSHVGPGIIYASTQFYEDDRFPPSISLPNSKHSGPTTIAEKEYAEDQLINIEDINYILNSSVLLNGVLQVHANINPTATVGPSLWFHRDEEPDEVFALRKGPLYSRGLVAGTGLRSRATKPVATVPTQAARPDAQERAQEGAWPVGTLRPAAASSRQQGPNQTPSQRRLHAKAIHP</sequence>
<dbReference type="Proteomes" id="UP000296049">
    <property type="component" value="Unassembled WGS sequence"/>
</dbReference>